<dbReference type="GO" id="GO:0004523">
    <property type="term" value="F:RNA-DNA hybrid ribonuclease activity"/>
    <property type="evidence" value="ECO:0007669"/>
    <property type="project" value="InterPro"/>
</dbReference>
<keyword evidence="3" id="KW-1185">Reference proteome</keyword>
<protein>
    <recommendedName>
        <fullName evidence="1">RNase H type-1 domain-containing protein</fullName>
    </recommendedName>
</protein>
<organism evidence="2 3">
    <name type="scientific">Gossypium aridum</name>
    <name type="common">American cotton</name>
    <name type="synonym">Erioxylum aridum</name>
    <dbReference type="NCBI Taxonomy" id="34290"/>
    <lineage>
        <taxon>Eukaryota</taxon>
        <taxon>Viridiplantae</taxon>
        <taxon>Streptophyta</taxon>
        <taxon>Embryophyta</taxon>
        <taxon>Tracheophyta</taxon>
        <taxon>Spermatophyta</taxon>
        <taxon>Magnoliopsida</taxon>
        <taxon>eudicotyledons</taxon>
        <taxon>Gunneridae</taxon>
        <taxon>Pentapetalae</taxon>
        <taxon>rosids</taxon>
        <taxon>malvids</taxon>
        <taxon>Malvales</taxon>
        <taxon>Malvaceae</taxon>
        <taxon>Malvoideae</taxon>
        <taxon>Gossypium</taxon>
    </lineage>
</organism>
<proteinExistence type="predicted"/>
<dbReference type="InterPro" id="IPR012337">
    <property type="entry name" value="RNaseH-like_sf"/>
</dbReference>
<gene>
    <name evidence="2" type="ORF">Goari_023706</name>
</gene>
<evidence type="ECO:0000313" key="2">
    <source>
        <dbReference type="EMBL" id="MBA0681939.1"/>
    </source>
</evidence>
<dbReference type="CDD" id="cd06222">
    <property type="entry name" value="RNase_H_like"/>
    <property type="match status" value="1"/>
</dbReference>
<dbReference type="InterPro" id="IPR036397">
    <property type="entry name" value="RNaseH_sf"/>
</dbReference>
<dbReference type="SUPFAM" id="SSF53098">
    <property type="entry name" value="Ribonuclease H-like"/>
    <property type="match status" value="1"/>
</dbReference>
<comment type="caution">
    <text evidence="2">The sequence shown here is derived from an EMBL/GenBank/DDBJ whole genome shotgun (WGS) entry which is preliminary data.</text>
</comment>
<sequence>MLGKVTSISQKDWKMVFALELVNYLAFMIWTGWKSTGKCPEFCCGKGEVQITQLGSKEVINCRKGYSILLAILNYFMYTMMIPKGVCEEIEQIIGFNLASKDNTLWVRVLRTKYGVKDQLSNSIARSQCSHLWRSLSKDDPFYCILSDLVTLDGTWNLDLFRVWLSDEMVERIVSIPPPHPDSGLDKSDNWILGYNRCQYSCTPFEAELWGILDGILILLNKGYKRATVQTDSSEVGKTLIDKGLEDSGITILRRVQRIMHSVGQWRVQYVSRERNLIVDRLAKLCLA</sequence>
<name>A0A7J8X554_GOSAI</name>
<evidence type="ECO:0000313" key="3">
    <source>
        <dbReference type="Proteomes" id="UP000593577"/>
    </source>
</evidence>
<feature type="domain" description="RNase H type-1" evidence="1">
    <location>
        <begin position="186"/>
        <end position="286"/>
    </location>
</feature>
<reference evidence="2 3" key="1">
    <citation type="journal article" date="2019" name="Genome Biol. Evol.">
        <title>Insights into the evolution of the New World diploid cottons (Gossypium, subgenus Houzingenia) based on genome sequencing.</title>
        <authorList>
            <person name="Grover C.E."/>
            <person name="Arick M.A. 2nd"/>
            <person name="Thrash A."/>
            <person name="Conover J.L."/>
            <person name="Sanders W.S."/>
            <person name="Peterson D.G."/>
            <person name="Frelichowski J.E."/>
            <person name="Scheffler J.A."/>
            <person name="Scheffler B.E."/>
            <person name="Wendel J.F."/>
        </authorList>
    </citation>
    <scope>NUCLEOTIDE SEQUENCE [LARGE SCALE GENOMIC DNA]</scope>
    <source>
        <strain evidence="2">185</strain>
        <tissue evidence="2">Leaf</tissue>
    </source>
</reference>
<dbReference type="PANTHER" id="PTHR47723:SF19">
    <property type="entry name" value="POLYNUCLEOTIDYL TRANSFERASE, RIBONUCLEASE H-LIKE SUPERFAMILY PROTEIN"/>
    <property type="match status" value="1"/>
</dbReference>
<dbReference type="InterPro" id="IPR002156">
    <property type="entry name" value="RNaseH_domain"/>
</dbReference>
<dbReference type="GO" id="GO:0003676">
    <property type="term" value="F:nucleic acid binding"/>
    <property type="evidence" value="ECO:0007669"/>
    <property type="project" value="InterPro"/>
</dbReference>
<dbReference type="InterPro" id="IPR044730">
    <property type="entry name" value="RNase_H-like_dom_plant"/>
</dbReference>
<dbReference type="EMBL" id="JABFAA010000005">
    <property type="protein sequence ID" value="MBA0681939.1"/>
    <property type="molecule type" value="Genomic_DNA"/>
</dbReference>
<evidence type="ECO:0000259" key="1">
    <source>
        <dbReference type="Pfam" id="PF13456"/>
    </source>
</evidence>
<dbReference type="Gene3D" id="3.30.420.10">
    <property type="entry name" value="Ribonuclease H-like superfamily/Ribonuclease H"/>
    <property type="match status" value="1"/>
</dbReference>
<dbReference type="PANTHER" id="PTHR47723">
    <property type="entry name" value="OS05G0353850 PROTEIN"/>
    <property type="match status" value="1"/>
</dbReference>
<dbReference type="Pfam" id="PF13456">
    <property type="entry name" value="RVT_3"/>
    <property type="match status" value="1"/>
</dbReference>
<dbReference type="Proteomes" id="UP000593577">
    <property type="component" value="Unassembled WGS sequence"/>
</dbReference>
<accession>A0A7J8X554</accession>
<dbReference type="InterPro" id="IPR053151">
    <property type="entry name" value="RNase_H-like"/>
</dbReference>
<dbReference type="AlphaFoldDB" id="A0A7J8X554"/>